<keyword evidence="3" id="KW-1185">Reference proteome</keyword>
<keyword evidence="1" id="KW-0472">Membrane</keyword>
<sequence length="459" mass="49251">MWSVLTPRQSSFSVSAVIFTYILFFCSTVRCIPPTSADIYSDQISLDAHDFSVVANLSTTTLATKDISSPPLQGPQSHLLVQGVFFLYDPVTLPALINDVDHIAIIPISDTTHGNEIVQDVNHPRIKAGILYPASPAGGISTIRDIQTSLFASFLATNAVGTQISRQLMAFHQGVAYSDQAVANARPQNDTNVGPGRDWSKTYYRRLWGRIRYGDCVARGYSGPRKPNTALIVAITVPLLMLTLAVLAPGIIVDQIGQLSSVTFTEDVRFQFRYCTIPAIQRFKNITDSLSTSSDEESDSDGDEPSLSVYFPEKTRYLDDAGGTGPASLVFTSSSDVASGGFKPPANLGGYRNHLGTGDPVALGPLSSPNLPVLAARDSITMSTVTQVVNMVSAKRPTMFWDASGVPRLVMGLGKVSWAGMNTSAAAFSVPNLNALNPDSITVQVTPLTSLTFGKSYDL</sequence>
<feature type="transmembrane region" description="Helical" evidence="1">
    <location>
        <begin position="229"/>
        <end position="252"/>
    </location>
</feature>
<dbReference type="EMBL" id="JANBPT010000883">
    <property type="protein sequence ID" value="KAJ1911888.1"/>
    <property type="molecule type" value="Genomic_DNA"/>
</dbReference>
<name>A0A9W8DJ52_9FUNG</name>
<evidence type="ECO:0000313" key="3">
    <source>
        <dbReference type="Proteomes" id="UP001150569"/>
    </source>
</evidence>
<proteinExistence type="predicted"/>
<evidence type="ECO:0000256" key="1">
    <source>
        <dbReference type="SAM" id="Phobius"/>
    </source>
</evidence>
<accession>A0A9W8DJ52</accession>
<evidence type="ECO:0000313" key="2">
    <source>
        <dbReference type="EMBL" id="KAJ1911888.1"/>
    </source>
</evidence>
<dbReference type="AlphaFoldDB" id="A0A9W8DJ52"/>
<protein>
    <recommendedName>
        <fullName evidence="4">Transmembrane protein</fullName>
    </recommendedName>
</protein>
<feature type="transmembrane region" description="Helical" evidence="1">
    <location>
        <begin position="12"/>
        <end position="32"/>
    </location>
</feature>
<keyword evidence="1" id="KW-0812">Transmembrane</keyword>
<organism evidence="2 3">
    <name type="scientific">Tieghemiomyces parasiticus</name>
    <dbReference type="NCBI Taxonomy" id="78921"/>
    <lineage>
        <taxon>Eukaryota</taxon>
        <taxon>Fungi</taxon>
        <taxon>Fungi incertae sedis</taxon>
        <taxon>Zoopagomycota</taxon>
        <taxon>Kickxellomycotina</taxon>
        <taxon>Dimargaritomycetes</taxon>
        <taxon>Dimargaritales</taxon>
        <taxon>Dimargaritaceae</taxon>
        <taxon>Tieghemiomyces</taxon>
    </lineage>
</organism>
<dbReference type="Proteomes" id="UP001150569">
    <property type="component" value="Unassembled WGS sequence"/>
</dbReference>
<keyword evidence="1" id="KW-1133">Transmembrane helix</keyword>
<evidence type="ECO:0008006" key="4">
    <source>
        <dbReference type="Google" id="ProtNLM"/>
    </source>
</evidence>
<gene>
    <name evidence="2" type="ORF">IWQ60_009925</name>
</gene>
<reference evidence="2" key="1">
    <citation type="submission" date="2022-07" db="EMBL/GenBank/DDBJ databases">
        <title>Phylogenomic reconstructions and comparative analyses of Kickxellomycotina fungi.</title>
        <authorList>
            <person name="Reynolds N.K."/>
            <person name="Stajich J.E."/>
            <person name="Barry K."/>
            <person name="Grigoriev I.V."/>
            <person name="Crous P."/>
            <person name="Smith M.E."/>
        </authorList>
    </citation>
    <scope>NUCLEOTIDE SEQUENCE</scope>
    <source>
        <strain evidence="2">RSA 861</strain>
    </source>
</reference>
<comment type="caution">
    <text evidence="2">The sequence shown here is derived from an EMBL/GenBank/DDBJ whole genome shotgun (WGS) entry which is preliminary data.</text>
</comment>